<protein>
    <submittedName>
        <fullName evidence="2">Redoxin domain-containing protein</fullName>
    </submittedName>
</protein>
<dbReference type="SUPFAM" id="SSF52833">
    <property type="entry name" value="Thioredoxin-like"/>
    <property type="match status" value="1"/>
</dbReference>
<dbReference type="RefSeq" id="WP_276280787.1">
    <property type="nucleotide sequence ID" value="NZ_CP119809.1"/>
</dbReference>
<dbReference type="GeneID" id="79301957"/>
<dbReference type="AlphaFoldDB" id="A0ABD5WM99"/>
<gene>
    <name evidence="2" type="ORF">ACFQJ6_15525</name>
</gene>
<proteinExistence type="predicted"/>
<dbReference type="Pfam" id="PF00578">
    <property type="entry name" value="AhpC-TSA"/>
    <property type="match status" value="1"/>
</dbReference>
<evidence type="ECO:0000259" key="1">
    <source>
        <dbReference type="Pfam" id="PF00578"/>
    </source>
</evidence>
<evidence type="ECO:0000313" key="2">
    <source>
        <dbReference type="EMBL" id="MFC7081303.1"/>
    </source>
</evidence>
<dbReference type="Gene3D" id="3.40.30.10">
    <property type="entry name" value="Glutaredoxin"/>
    <property type="match status" value="1"/>
</dbReference>
<name>A0ABD5WM99_9EURY</name>
<dbReference type="Proteomes" id="UP001596407">
    <property type="component" value="Unassembled WGS sequence"/>
</dbReference>
<evidence type="ECO:0000313" key="3">
    <source>
        <dbReference type="Proteomes" id="UP001596407"/>
    </source>
</evidence>
<dbReference type="EMBL" id="JBHSZH010000005">
    <property type="protein sequence ID" value="MFC7081303.1"/>
    <property type="molecule type" value="Genomic_DNA"/>
</dbReference>
<reference evidence="2 3" key="1">
    <citation type="journal article" date="2019" name="Int. J. Syst. Evol. Microbiol.">
        <title>The Global Catalogue of Microorganisms (GCM) 10K type strain sequencing project: providing services to taxonomists for standard genome sequencing and annotation.</title>
        <authorList>
            <consortium name="The Broad Institute Genomics Platform"/>
            <consortium name="The Broad Institute Genome Sequencing Center for Infectious Disease"/>
            <person name="Wu L."/>
            <person name="Ma J."/>
        </authorList>
    </citation>
    <scope>NUCLEOTIDE SEQUENCE [LARGE SCALE GENOMIC DNA]</scope>
    <source>
        <strain evidence="2 3">DT72</strain>
    </source>
</reference>
<feature type="domain" description="Alkyl hydroperoxide reductase subunit C/ Thiol specific antioxidant" evidence="1">
    <location>
        <begin position="9"/>
        <end position="139"/>
    </location>
</feature>
<comment type="caution">
    <text evidence="2">The sequence shown here is derived from an EMBL/GenBank/DDBJ whole genome shotgun (WGS) entry which is preliminary data.</text>
</comment>
<dbReference type="InterPro" id="IPR036249">
    <property type="entry name" value="Thioredoxin-like_sf"/>
</dbReference>
<accession>A0ABD5WM99</accession>
<dbReference type="InterPro" id="IPR000866">
    <property type="entry name" value="AhpC/TSA"/>
</dbReference>
<sequence>MEDSGGPTVGSQAPAFTAPLAAPDGSVSEVSLSSLLSDGAVLLVFQPTDFELETFAERHALGKYDWFSADDRLRVVGVNRARPRTNQEFVDYLDVTFPFCSDRDLSIAKSYGLTYRAFGLALRARRACFFVDEDGIVRYRWMADLDRSSRARHQIHDLYEVVMDVIGRPETESFGFA</sequence>
<keyword evidence="3" id="KW-1185">Reference proteome</keyword>
<organism evidence="2 3">
    <name type="scientific">Halorussus caseinilyticus</name>
    <dbReference type="NCBI Taxonomy" id="3034025"/>
    <lineage>
        <taxon>Archaea</taxon>
        <taxon>Methanobacteriati</taxon>
        <taxon>Methanobacteriota</taxon>
        <taxon>Stenosarchaea group</taxon>
        <taxon>Halobacteria</taxon>
        <taxon>Halobacteriales</taxon>
        <taxon>Haladaptataceae</taxon>
        <taxon>Halorussus</taxon>
    </lineage>
</organism>